<evidence type="ECO:0000313" key="6">
    <source>
        <dbReference type="EMBL" id="KGP91879.1"/>
    </source>
</evidence>
<evidence type="ECO:0000259" key="5">
    <source>
        <dbReference type="Pfam" id="PF00171"/>
    </source>
</evidence>
<dbReference type="InterPro" id="IPR029510">
    <property type="entry name" value="Ald_DH_CS_GLU"/>
</dbReference>
<dbReference type="Proteomes" id="UP000030153">
    <property type="component" value="Unassembled WGS sequence"/>
</dbReference>
<dbReference type="AlphaFoldDB" id="A0A0A2UVF8"/>
<protein>
    <submittedName>
        <fullName evidence="6">Betaine-aldehyde dehydrogenase</fullName>
    </submittedName>
</protein>
<sequence length="506" mass="54772">MATAQETKMEQLAMKRDHYSMIINGARVESTSGETFTTYNPATGEPLATVAKATTEDAERAVEAARNAFDYGKWKKFPVGKRSRTLNKIAGIMRSRFNELVELEVLNSGKTLAAAQGQVMQAIEDFEFYAGAIVGHKGEVNPVPGQFHNYTEKEPVGVCAQIIPWNYPMMMAAWKIAPAIAAGCSVIVKPASLTPLTALVMAEICTEAGVPEGVVNVVPGSGSEIGNYLVEHKGVDKVAFTGSTPIGKNIMGKASETLKRVTLELGGKSPNIVFNDADLDAAVDGSLFGIFYNTGQSCEARSRMYVHEDIYDEFMEKFVAKTKRLALGDPMDKGTHIGSIINRDQVEIIDGYVQSAKEDGATILAGGQEAKVDGFENGHWYEPTVIADVTHDMKVVQEEIFGPVVVVMKFSDEKEVVKLANDSEYGLGSAIWTKDHGKATRVANGIKAGIVMVNCPFSAFPGTPFGGYKQSGFGRELSTETLDLYTETKSILSYYGNRPLNPLGVE</sequence>
<dbReference type="Pfam" id="PF00171">
    <property type="entry name" value="Aldedh"/>
    <property type="match status" value="1"/>
</dbReference>
<evidence type="ECO:0000256" key="3">
    <source>
        <dbReference type="PROSITE-ProRule" id="PRU10007"/>
    </source>
</evidence>
<dbReference type="eggNOG" id="COG1012">
    <property type="taxonomic scope" value="Bacteria"/>
</dbReference>
<dbReference type="InterPro" id="IPR016163">
    <property type="entry name" value="Ald_DH_C"/>
</dbReference>
<gene>
    <name evidence="6" type="ORF">N780_16140</name>
</gene>
<evidence type="ECO:0000256" key="2">
    <source>
        <dbReference type="ARBA" id="ARBA00023002"/>
    </source>
</evidence>
<dbReference type="PANTHER" id="PTHR11699">
    <property type="entry name" value="ALDEHYDE DEHYDROGENASE-RELATED"/>
    <property type="match status" value="1"/>
</dbReference>
<dbReference type="PROSITE" id="PS00687">
    <property type="entry name" value="ALDEHYDE_DEHYDR_GLU"/>
    <property type="match status" value="1"/>
</dbReference>
<dbReference type="FunFam" id="3.40.605.10:FF:000026">
    <property type="entry name" value="Aldehyde dehydrogenase, putative"/>
    <property type="match status" value="1"/>
</dbReference>
<dbReference type="FunFam" id="3.40.605.10:FF:000007">
    <property type="entry name" value="NAD/NADP-dependent betaine aldehyde dehydrogenase"/>
    <property type="match status" value="1"/>
</dbReference>
<dbReference type="InterPro" id="IPR016162">
    <property type="entry name" value="Ald_DH_N"/>
</dbReference>
<dbReference type="InterPro" id="IPR016161">
    <property type="entry name" value="Ald_DH/histidinol_DH"/>
</dbReference>
<evidence type="ECO:0000256" key="4">
    <source>
        <dbReference type="RuleBase" id="RU003345"/>
    </source>
</evidence>
<dbReference type="Gene3D" id="3.40.309.10">
    <property type="entry name" value="Aldehyde Dehydrogenase, Chain A, domain 2"/>
    <property type="match status" value="1"/>
</dbReference>
<proteinExistence type="inferred from homology"/>
<dbReference type="EMBL" id="AVBG01000004">
    <property type="protein sequence ID" value="KGP91879.1"/>
    <property type="molecule type" value="Genomic_DNA"/>
</dbReference>
<comment type="similarity">
    <text evidence="1 4">Belongs to the aldehyde dehydrogenase family.</text>
</comment>
<dbReference type="STRING" id="1385513.N780_16140"/>
<dbReference type="SUPFAM" id="SSF53720">
    <property type="entry name" value="ALDH-like"/>
    <property type="match status" value="1"/>
</dbReference>
<organism evidence="6 7">
    <name type="scientific">Pontibacillus chungwhensis BH030062</name>
    <dbReference type="NCBI Taxonomy" id="1385513"/>
    <lineage>
        <taxon>Bacteria</taxon>
        <taxon>Bacillati</taxon>
        <taxon>Bacillota</taxon>
        <taxon>Bacilli</taxon>
        <taxon>Bacillales</taxon>
        <taxon>Bacillaceae</taxon>
        <taxon>Pontibacillus</taxon>
    </lineage>
</organism>
<dbReference type="GO" id="GO:0016620">
    <property type="term" value="F:oxidoreductase activity, acting on the aldehyde or oxo group of donors, NAD or NADP as acceptor"/>
    <property type="evidence" value="ECO:0007669"/>
    <property type="project" value="InterPro"/>
</dbReference>
<dbReference type="FunFam" id="3.40.309.10:FF:000012">
    <property type="entry name" value="Betaine aldehyde dehydrogenase"/>
    <property type="match status" value="1"/>
</dbReference>
<keyword evidence="7" id="KW-1185">Reference proteome</keyword>
<dbReference type="OrthoDB" id="9762913at2"/>
<name>A0A0A2UVF8_9BACI</name>
<evidence type="ECO:0000256" key="1">
    <source>
        <dbReference type="ARBA" id="ARBA00009986"/>
    </source>
</evidence>
<dbReference type="InterPro" id="IPR015590">
    <property type="entry name" value="Aldehyde_DH_dom"/>
</dbReference>
<feature type="domain" description="Aldehyde dehydrogenase" evidence="5">
    <location>
        <begin position="29"/>
        <end position="491"/>
    </location>
</feature>
<accession>A0A0A2UVF8</accession>
<comment type="caution">
    <text evidence="6">The sequence shown here is derived from an EMBL/GenBank/DDBJ whole genome shotgun (WGS) entry which is preliminary data.</text>
</comment>
<feature type="active site" evidence="3">
    <location>
        <position position="264"/>
    </location>
</feature>
<reference evidence="6 7" key="1">
    <citation type="submission" date="2013-08" db="EMBL/GenBank/DDBJ databases">
        <title>Genome of Pontibacillus chungwhensis.</title>
        <authorList>
            <person name="Wang Q."/>
            <person name="Wang G."/>
        </authorList>
    </citation>
    <scope>NUCLEOTIDE SEQUENCE [LARGE SCALE GENOMIC DNA]</scope>
    <source>
        <strain evidence="6 7">BH030062</strain>
    </source>
</reference>
<dbReference type="RefSeq" id="WP_036781985.1">
    <property type="nucleotide sequence ID" value="NZ_AVBG01000004.1"/>
</dbReference>
<keyword evidence="2 4" id="KW-0560">Oxidoreductase</keyword>
<evidence type="ECO:0000313" key="7">
    <source>
        <dbReference type="Proteomes" id="UP000030153"/>
    </source>
</evidence>
<dbReference type="Gene3D" id="3.40.605.10">
    <property type="entry name" value="Aldehyde Dehydrogenase, Chain A, domain 1"/>
    <property type="match status" value="1"/>
</dbReference>